<protein>
    <submittedName>
        <fullName evidence="2">DUF2271 domain-containing protein</fullName>
    </submittedName>
</protein>
<sequence length="156" mass="16427">MNKIASALALAAVVAAPAVAEARQVTFKTQLKSYGGDGAYVVIYVTDASGQYAGTLWMAGGKSKYYRHLTDWRRLSGGNRSEIDGITGASVGSGQTLGITLDLADTLIDAGYEIHIDTAVEDMRENPSDVTVPLTSAGAGKPVKGRGYVKAFTYDM</sequence>
<keyword evidence="3" id="KW-1185">Reference proteome</keyword>
<accession>A0A4Q2TWS9</accession>
<evidence type="ECO:0000256" key="1">
    <source>
        <dbReference type="SAM" id="SignalP"/>
    </source>
</evidence>
<dbReference type="EMBL" id="SDVB01000042">
    <property type="protein sequence ID" value="RYC27307.1"/>
    <property type="molecule type" value="Genomic_DNA"/>
</dbReference>
<proteinExistence type="predicted"/>
<comment type="caution">
    <text evidence="2">The sequence shown here is derived from an EMBL/GenBank/DDBJ whole genome shotgun (WGS) entry which is preliminary data.</text>
</comment>
<evidence type="ECO:0000313" key="3">
    <source>
        <dbReference type="Proteomes" id="UP000291088"/>
    </source>
</evidence>
<dbReference type="InterPro" id="IPR014469">
    <property type="entry name" value="DUF2271"/>
</dbReference>
<keyword evidence="1" id="KW-0732">Signal</keyword>
<dbReference type="RefSeq" id="WP_112690159.1">
    <property type="nucleotide sequence ID" value="NZ_SDVB01000042.1"/>
</dbReference>
<gene>
    <name evidence="2" type="ORF">EUU22_00875</name>
</gene>
<reference evidence="2 3" key="1">
    <citation type="submission" date="2019-01" db="EMBL/GenBank/DDBJ databases">
        <authorList>
            <person name="Deng T."/>
        </authorList>
    </citation>
    <scope>NUCLEOTIDE SEQUENCE [LARGE SCALE GENOMIC DNA]</scope>
    <source>
        <strain evidence="2 3">F8825</strain>
    </source>
</reference>
<feature type="chain" id="PRO_5020940114" evidence="1">
    <location>
        <begin position="21"/>
        <end position="156"/>
    </location>
</feature>
<dbReference type="OrthoDB" id="6057843at2"/>
<evidence type="ECO:0000313" key="2">
    <source>
        <dbReference type="EMBL" id="RYC27307.1"/>
    </source>
</evidence>
<dbReference type="Proteomes" id="UP000291088">
    <property type="component" value="Unassembled WGS sequence"/>
</dbReference>
<feature type="signal peptide" evidence="1">
    <location>
        <begin position="1"/>
        <end position="20"/>
    </location>
</feature>
<name>A0A4Q2TWS9_9HYPH</name>
<dbReference type="Pfam" id="PF10029">
    <property type="entry name" value="DUF2271"/>
    <property type="match status" value="1"/>
</dbReference>
<organism evidence="2 3">
    <name type="scientific">Ciceribacter ferrooxidans</name>
    <dbReference type="NCBI Taxonomy" id="2509717"/>
    <lineage>
        <taxon>Bacteria</taxon>
        <taxon>Pseudomonadati</taxon>
        <taxon>Pseudomonadota</taxon>
        <taxon>Alphaproteobacteria</taxon>
        <taxon>Hyphomicrobiales</taxon>
        <taxon>Rhizobiaceae</taxon>
        <taxon>Ciceribacter</taxon>
    </lineage>
</organism>
<dbReference type="AlphaFoldDB" id="A0A4Q2TWS9"/>